<accession>A0A076N1V6</accession>
<dbReference type="Pfam" id="PF16483">
    <property type="entry name" value="Glyco_hydro_64"/>
    <property type="match status" value="1"/>
</dbReference>
<dbReference type="OrthoDB" id="5513218at2"/>
<dbReference type="PANTHER" id="PTHR38165:SF1">
    <property type="entry name" value="GLUCANASE B"/>
    <property type="match status" value="1"/>
</dbReference>
<dbReference type="InterPro" id="IPR006311">
    <property type="entry name" value="TAT_signal"/>
</dbReference>
<dbReference type="GO" id="GO:0016787">
    <property type="term" value="F:hydrolase activity"/>
    <property type="evidence" value="ECO:0007669"/>
    <property type="project" value="UniProtKB-KW"/>
</dbReference>
<dbReference type="KEGG" id="amq:AMETH_6726"/>
<dbReference type="PANTHER" id="PTHR38165">
    <property type="match status" value="1"/>
</dbReference>
<organism evidence="3 4">
    <name type="scientific">Amycolatopsis methanolica 239</name>
    <dbReference type="NCBI Taxonomy" id="1068978"/>
    <lineage>
        <taxon>Bacteria</taxon>
        <taxon>Bacillati</taxon>
        <taxon>Actinomycetota</taxon>
        <taxon>Actinomycetes</taxon>
        <taxon>Pseudonocardiales</taxon>
        <taxon>Pseudonocardiaceae</taxon>
        <taxon>Amycolatopsis</taxon>
        <taxon>Amycolatopsis methanolica group</taxon>
    </lineage>
</organism>
<dbReference type="RefSeq" id="WP_017985592.1">
    <property type="nucleotide sequence ID" value="NZ_AQUL01000001.1"/>
</dbReference>
<keyword evidence="1" id="KW-0732">Signal</keyword>
<dbReference type="eggNOG" id="COG3250">
    <property type="taxonomic scope" value="Bacteria"/>
</dbReference>
<dbReference type="AlphaFoldDB" id="A0A076N1V6"/>
<reference evidence="3 4" key="1">
    <citation type="submission" date="2014-07" db="EMBL/GenBank/DDBJ databases">
        <title>Whole Genome Sequence of the Amycolatopsis methanolica 239.</title>
        <authorList>
            <person name="Tang B."/>
        </authorList>
    </citation>
    <scope>NUCLEOTIDE SEQUENCE [LARGE SCALE GENOMIC DNA]</scope>
    <source>
        <strain evidence="3 4">239</strain>
    </source>
</reference>
<dbReference type="STRING" id="1068978.AMETH_6726"/>
<dbReference type="InterPro" id="IPR037176">
    <property type="entry name" value="Osmotin/thaumatin-like_sf"/>
</dbReference>
<keyword evidence="3" id="KW-0378">Hydrolase</keyword>
<name>A0A076N1V6_AMYME</name>
<evidence type="ECO:0000256" key="1">
    <source>
        <dbReference type="SAM" id="SignalP"/>
    </source>
</evidence>
<feature type="signal peptide" evidence="1">
    <location>
        <begin position="1"/>
        <end position="25"/>
    </location>
</feature>
<proteinExistence type="predicted"/>
<evidence type="ECO:0000259" key="2">
    <source>
        <dbReference type="PROSITE" id="PS52006"/>
    </source>
</evidence>
<dbReference type="HOGENOM" id="CLU_032886_1_1_11"/>
<gene>
    <name evidence="3" type="ORF">AMETH_6726</name>
</gene>
<protein>
    <submittedName>
        <fullName evidence="3">Glycosyl hydrolase (Secreted protein)</fullName>
    </submittedName>
</protein>
<dbReference type="PATRIC" id="fig|1068978.7.peg.7225"/>
<evidence type="ECO:0000313" key="4">
    <source>
        <dbReference type="Proteomes" id="UP000062973"/>
    </source>
</evidence>
<dbReference type="PROSITE" id="PS52006">
    <property type="entry name" value="GH64"/>
    <property type="match status" value="1"/>
</dbReference>
<dbReference type="Gene3D" id="2.60.110.10">
    <property type="entry name" value="Thaumatin"/>
    <property type="match status" value="1"/>
</dbReference>
<sequence>MLSRRSFLLAASAGAVALSVRPASAATALPLTIVNHSGEFANTSIWCYLVGTDSAGNQFRVRADGSIAPVSLSDNGSDGFTDYAIPLRASGATTINVPPMSGRLYFALGQKLKFKAVTDGAGRPALQYPAGWVAGDPNYPVLHDFVEFTLDDLGMHCNTTMVDQFSVPLSIQLTGAASQSTGTLRAGGRAQIFDQVRARPDFANLVVDDLRVIAPGHGLDAGRFSASYFDSYTDAVWAKYASTDLRLDTGSAVFTGRVGSDGNLVVRDGSGRTAAPIRRPSTRDILFCDGALAAPNDGLTGPVAALLGAALNRSTLLDNPNQPVSDPGAFYRTAVTNHYARIMHTATADGRAYGFAFDDVGGFASYIEDPAPRSCTVTLTPF</sequence>
<feature type="domain" description="GH64" evidence="2">
    <location>
        <begin position="26"/>
        <end position="381"/>
    </location>
</feature>
<keyword evidence="4" id="KW-1185">Reference proteome</keyword>
<evidence type="ECO:0000313" key="3">
    <source>
        <dbReference type="EMBL" id="AIJ26818.1"/>
    </source>
</evidence>
<dbReference type="InterPro" id="IPR032477">
    <property type="entry name" value="Glyco_hydro_64"/>
</dbReference>
<dbReference type="Proteomes" id="UP000062973">
    <property type="component" value="Chromosome"/>
</dbReference>
<dbReference type="EMBL" id="CP009110">
    <property type="protein sequence ID" value="AIJ26818.1"/>
    <property type="molecule type" value="Genomic_DNA"/>
</dbReference>
<feature type="chain" id="PRO_5001715289" evidence="1">
    <location>
        <begin position="26"/>
        <end position="382"/>
    </location>
</feature>
<dbReference type="InterPro" id="IPR042517">
    <property type="entry name" value="Glyco_hydro_64_N_2"/>
</dbReference>
<dbReference type="PROSITE" id="PS51318">
    <property type="entry name" value="TAT"/>
    <property type="match status" value="1"/>
</dbReference>
<dbReference type="InterPro" id="IPR037398">
    <property type="entry name" value="Glyco_hydro_64_fam"/>
</dbReference>
<dbReference type="Gene3D" id="3.30.920.50">
    <property type="entry name" value="Beta-1,3-glucanase, C-terminal domain"/>
    <property type="match status" value="1"/>
</dbReference>